<dbReference type="PANTHER" id="PTHR47936">
    <property type="entry name" value="PPR_LONG DOMAIN-CONTAINING PROTEIN"/>
    <property type="match status" value="1"/>
</dbReference>
<gene>
    <name evidence="4" type="ORF">CCMP2556_LOCUS42247</name>
</gene>
<dbReference type="EMBL" id="CAXAMN010024517">
    <property type="protein sequence ID" value="CAK9087358.1"/>
    <property type="molecule type" value="Genomic_DNA"/>
</dbReference>
<evidence type="ECO:0000256" key="2">
    <source>
        <dbReference type="PROSITE-ProRule" id="PRU00708"/>
    </source>
</evidence>
<accession>A0ABP0QGK0</accession>
<dbReference type="InterPro" id="IPR011990">
    <property type="entry name" value="TPR-like_helical_dom_sf"/>
</dbReference>
<sequence>MRAGQWQQALSLFRSMRSMRSTDALGYSLGVSAAERLTRWAEALSLLEAIWHNELPLSRRSYNACLSGCGKSSEWRKTLRLLSGMASSHLQPDVISFSSAISSCERAAAWQHAVRVFDQMLQAQIQADALSYSAVISACEKGGHWQHALIFSINASSTEKEKIPSDVLSSCAEGQTLPSAWSNQVDQLEAQRVTKALVEQPSPSTGDSSEANERSASSSSRGEELSCAEREAWQ</sequence>
<feature type="region of interest" description="Disordered" evidence="3">
    <location>
        <begin position="192"/>
        <end position="234"/>
    </location>
</feature>
<name>A0ABP0QGK0_9DINO</name>
<dbReference type="Proteomes" id="UP001642484">
    <property type="component" value="Unassembled WGS sequence"/>
</dbReference>
<feature type="compositionally biased region" description="Basic and acidic residues" evidence="3">
    <location>
        <begin position="221"/>
        <end position="234"/>
    </location>
</feature>
<comment type="caution">
    <text evidence="4">The sequence shown here is derived from an EMBL/GenBank/DDBJ whole genome shotgun (WGS) entry which is preliminary data.</text>
</comment>
<dbReference type="Gene3D" id="1.25.40.10">
    <property type="entry name" value="Tetratricopeptide repeat domain"/>
    <property type="match status" value="1"/>
</dbReference>
<feature type="repeat" description="PPR" evidence="2">
    <location>
        <begin position="93"/>
        <end position="127"/>
    </location>
</feature>
<keyword evidence="5" id="KW-1185">Reference proteome</keyword>
<dbReference type="PANTHER" id="PTHR47936:SF1">
    <property type="entry name" value="PENTATRICOPEPTIDE REPEAT-CONTAINING PROTEIN GUN1, CHLOROPLASTIC"/>
    <property type="match status" value="1"/>
</dbReference>
<organism evidence="4 5">
    <name type="scientific">Durusdinium trenchii</name>
    <dbReference type="NCBI Taxonomy" id="1381693"/>
    <lineage>
        <taxon>Eukaryota</taxon>
        <taxon>Sar</taxon>
        <taxon>Alveolata</taxon>
        <taxon>Dinophyceae</taxon>
        <taxon>Suessiales</taxon>
        <taxon>Symbiodiniaceae</taxon>
        <taxon>Durusdinium</taxon>
    </lineage>
</organism>
<dbReference type="PROSITE" id="PS51375">
    <property type="entry name" value="PPR"/>
    <property type="match status" value="2"/>
</dbReference>
<dbReference type="InterPro" id="IPR002885">
    <property type="entry name" value="PPR_rpt"/>
</dbReference>
<proteinExistence type="predicted"/>
<dbReference type="NCBIfam" id="TIGR00756">
    <property type="entry name" value="PPR"/>
    <property type="match status" value="1"/>
</dbReference>
<feature type="repeat" description="PPR" evidence="2">
    <location>
        <begin position="58"/>
        <end position="92"/>
    </location>
</feature>
<keyword evidence="1" id="KW-0677">Repeat</keyword>
<evidence type="ECO:0008006" key="6">
    <source>
        <dbReference type="Google" id="ProtNLM"/>
    </source>
</evidence>
<evidence type="ECO:0000256" key="1">
    <source>
        <dbReference type="ARBA" id="ARBA00022737"/>
    </source>
</evidence>
<reference evidence="4 5" key="1">
    <citation type="submission" date="2024-02" db="EMBL/GenBank/DDBJ databases">
        <authorList>
            <person name="Chen Y."/>
            <person name="Shah S."/>
            <person name="Dougan E. K."/>
            <person name="Thang M."/>
            <person name="Chan C."/>
        </authorList>
    </citation>
    <scope>NUCLEOTIDE SEQUENCE [LARGE SCALE GENOMIC DNA]</scope>
</reference>
<evidence type="ECO:0000313" key="5">
    <source>
        <dbReference type="Proteomes" id="UP001642484"/>
    </source>
</evidence>
<protein>
    <recommendedName>
        <fullName evidence="6">Pentatricopeptide repeat-containing protein, chloroplastic</fullName>
    </recommendedName>
</protein>
<evidence type="ECO:0000256" key="3">
    <source>
        <dbReference type="SAM" id="MobiDB-lite"/>
    </source>
</evidence>
<evidence type="ECO:0000313" key="4">
    <source>
        <dbReference type="EMBL" id="CAK9087358.1"/>
    </source>
</evidence>
<dbReference type="Pfam" id="PF01535">
    <property type="entry name" value="PPR"/>
    <property type="match status" value="4"/>
</dbReference>